<evidence type="ECO:0000313" key="1">
    <source>
        <dbReference type="EMBL" id="KAJ8671510.1"/>
    </source>
</evidence>
<dbReference type="Proteomes" id="UP001239111">
    <property type="component" value="Chromosome 3"/>
</dbReference>
<accession>A0ACC2NJZ3</accession>
<proteinExistence type="predicted"/>
<keyword evidence="2" id="KW-1185">Reference proteome</keyword>
<evidence type="ECO:0000313" key="2">
    <source>
        <dbReference type="Proteomes" id="UP001239111"/>
    </source>
</evidence>
<dbReference type="EMBL" id="CM056743">
    <property type="protein sequence ID" value="KAJ8671510.1"/>
    <property type="molecule type" value="Genomic_DNA"/>
</dbReference>
<comment type="caution">
    <text evidence="1">The sequence shown here is derived from an EMBL/GenBank/DDBJ whole genome shotgun (WGS) entry which is preliminary data.</text>
</comment>
<reference evidence="1" key="1">
    <citation type="submission" date="2023-04" db="EMBL/GenBank/DDBJ databases">
        <title>A chromosome-level genome assembly of the parasitoid wasp Eretmocerus hayati.</title>
        <authorList>
            <person name="Zhong Y."/>
            <person name="Liu S."/>
            <person name="Liu Y."/>
        </authorList>
    </citation>
    <scope>NUCLEOTIDE SEQUENCE</scope>
    <source>
        <strain evidence="1">ZJU_SS_LIU_2023</strain>
    </source>
</reference>
<name>A0ACC2NJZ3_9HYME</name>
<gene>
    <name evidence="1" type="ORF">QAD02_002769</name>
</gene>
<organism evidence="1 2">
    <name type="scientific">Eretmocerus hayati</name>
    <dbReference type="NCBI Taxonomy" id="131215"/>
    <lineage>
        <taxon>Eukaryota</taxon>
        <taxon>Metazoa</taxon>
        <taxon>Ecdysozoa</taxon>
        <taxon>Arthropoda</taxon>
        <taxon>Hexapoda</taxon>
        <taxon>Insecta</taxon>
        <taxon>Pterygota</taxon>
        <taxon>Neoptera</taxon>
        <taxon>Endopterygota</taxon>
        <taxon>Hymenoptera</taxon>
        <taxon>Apocrita</taxon>
        <taxon>Proctotrupomorpha</taxon>
        <taxon>Chalcidoidea</taxon>
        <taxon>Aphelinidae</taxon>
        <taxon>Aphelininae</taxon>
        <taxon>Eretmocerus</taxon>
    </lineage>
</organism>
<sequence length="295" mass="33950">MEDLTTYLHALNYDEETMKLEIGQALKGPAREWWYYVESSVFALDDFRGRFMEKYWNPREPDKVHRALEFGSYAAERNLSRAEYATKLYNQVIELPDNYPPGLIVEKMSSHFDDTIQQDMLIKDCVCFDDFLALLEKLDSAKILNSSLEGAKYVDFRGEGQYSRSQGQPRPYDARFSRGGQSNNQRSYGKPRRADTSGDLLKTPPQPTAGQGRNPHRASTPYPETNRSTSVNQNANTLPRQLLTRDRPYNDREAGPPRNQTFRTEDRRRSINKIDIEDVNDGDVSERPGNESPLH</sequence>
<protein>
    <submittedName>
        <fullName evidence="1">Uncharacterized protein</fullName>
    </submittedName>
</protein>